<evidence type="ECO:0000256" key="3">
    <source>
        <dbReference type="ARBA" id="ARBA00022598"/>
    </source>
</evidence>
<keyword evidence="1" id="KW-0596">Phosphopantetheine</keyword>
<dbReference type="GO" id="GO:0043041">
    <property type="term" value="P:amino acid activation for nonribosomal peptide biosynthetic process"/>
    <property type="evidence" value="ECO:0007669"/>
    <property type="project" value="TreeGrafter"/>
</dbReference>
<feature type="region of interest" description="Disordered" evidence="6">
    <location>
        <begin position="2568"/>
        <end position="2594"/>
    </location>
</feature>
<dbReference type="GO" id="GO:0031177">
    <property type="term" value="F:phosphopantetheine binding"/>
    <property type="evidence" value="ECO:0007669"/>
    <property type="project" value="InterPro"/>
</dbReference>
<dbReference type="SMART" id="SM01294">
    <property type="entry name" value="PKS_PP_betabranch"/>
    <property type="match status" value="1"/>
</dbReference>
<dbReference type="Pfam" id="PF00550">
    <property type="entry name" value="PP-binding"/>
    <property type="match status" value="5"/>
</dbReference>
<evidence type="ECO:0000259" key="7">
    <source>
        <dbReference type="PROSITE" id="PS50075"/>
    </source>
</evidence>
<dbReference type="InterPro" id="IPR042099">
    <property type="entry name" value="ANL_N_sf"/>
</dbReference>
<dbReference type="VEuPathDB" id="FungiDB:ASPWEDRAFT_44725"/>
<evidence type="ECO:0000313" key="9">
    <source>
        <dbReference type="Proteomes" id="UP000184383"/>
    </source>
</evidence>
<evidence type="ECO:0000256" key="4">
    <source>
        <dbReference type="ARBA" id="ARBA00022737"/>
    </source>
</evidence>
<dbReference type="CDD" id="cd19542">
    <property type="entry name" value="CT_NRPS-like"/>
    <property type="match status" value="2"/>
</dbReference>
<dbReference type="GeneID" id="63752179"/>
<dbReference type="PANTHER" id="PTHR45527:SF3">
    <property type="entry name" value="SIDEROPHORE SYNTHETASE (EUROFUNG)"/>
    <property type="match status" value="1"/>
</dbReference>
<dbReference type="Gene3D" id="3.40.50.12780">
    <property type="entry name" value="N-terminal domain of ligase-like"/>
    <property type="match status" value="3"/>
</dbReference>
<gene>
    <name evidence="8" type="ORF">ASPWEDRAFT_44725</name>
</gene>
<dbReference type="Pfam" id="PF00668">
    <property type="entry name" value="Condensation"/>
    <property type="match status" value="7"/>
</dbReference>
<evidence type="ECO:0000256" key="1">
    <source>
        <dbReference type="ARBA" id="ARBA00022450"/>
    </source>
</evidence>
<dbReference type="InterPro" id="IPR006162">
    <property type="entry name" value="Ppantetheine_attach_site"/>
</dbReference>
<dbReference type="RefSeq" id="XP_040686257.1">
    <property type="nucleotide sequence ID" value="XM_040836331.1"/>
</dbReference>
<dbReference type="PROSITE" id="PS00012">
    <property type="entry name" value="PHOSPHOPANTETHEINE"/>
    <property type="match status" value="4"/>
</dbReference>
<dbReference type="STRING" id="1073089.A0A1L9RCD6"/>
<evidence type="ECO:0000256" key="6">
    <source>
        <dbReference type="SAM" id="MobiDB-lite"/>
    </source>
</evidence>
<keyword evidence="9" id="KW-1185">Reference proteome</keyword>
<dbReference type="PROSITE" id="PS00455">
    <property type="entry name" value="AMP_BINDING"/>
    <property type="match status" value="3"/>
</dbReference>
<dbReference type="SUPFAM" id="SSF52777">
    <property type="entry name" value="CoA-dependent acyltransferases"/>
    <property type="match status" value="14"/>
</dbReference>
<comment type="similarity">
    <text evidence="5">Belongs to the NRP synthetase family.</text>
</comment>
<accession>A0A1L9RCD6</accession>
<feature type="domain" description="Carrier" evidence="7">
    <location>
        <begin position="5418"/>
        <end position="5494"/>
    </location>
</feature>
<name>A0A1L9RCD6_ASPWE</name>
<dbReference type="PROSITE" id="PS50075">
    <property type="entry name" value="CARRIER"/>
    <property type="match status" value="5"/>
</dbReference>
<feature type="domain" description="Carrier" evidence="7">
    <location>
        <begin position="4351"/>
        <end position="4427"/>
    </location>
</feature>
<dbReference type="Gene3D" id="3.40.50.980">
    <property type="match status" value="2"/>
</dbReference>
<dbReference type="InterPro" id="IPR036736">
    <property type="entry name" value="ACP-like_sf"/>
</dbReference>
<dbReference type="InterPro" id="IPR000873">
    <property type="entry name" value="AMP-dep_synth/lig_dom"/>
</dbReference>
<dbReference type="GO" id="GO:0044550">
    <property type="term" value="P:secondary metabolite biosynthetic process"/>
    <property type="evidence" value="ECO:0007669"/>
    <property type="project" value="TreeGrafter"/>
</dbReference>
<feature type="domain" description="Carrier" evidence="7">
    <location>
        <begin position="758"/>
        <end position="834"/>
    </location>
</feature>
<keyword evidence="2" id="KW-0597">Phosphoprotein</keyword>
<dbReference type="FunFam" id="3.30.559.30:FF:000003">
    <property type="entry name" value="Nonribosomal peptide synthase SidD"/>
    <property type="match status" value="3"/>
</dbReference>
<dbReference type="Gene3D" id="3.30.559.30">
    <property type="entry name" value="Nonribosomal peptide synthetase, condensation domain"/>
    <property type="match status" value="8"/>
</dbReference>
<dbReference type="InterPro" id="IPR045851">
    <property type="entry name" value="AMP-bd_C_sf"/>
</dbReference>
<evidence type="ECO:0000256" key="5">
    <source>
        <dbReference type="ARBA" id="ARBA00029454"/>
    </source>
</evidence>
<dbReference type="CDD" id="cd19545">
    <property type="entry name" value="FUM14_C_NRPS-like"/>
    <property type="match status" value="3"/>
</dbReference>
<dbReference type="FunFam" id="3.30.300.30:FF:000015">
    <property type="entry name" value="Nonribosomal peptide synthase SidD"/>
    <property type="match status" value="4"/>
</dbReference>
<dbReference type="CDD" id="cd05918">
    <property type="entry name" value="A_NRPS_SidN3_like"/>
    <property type="match status" value="4"/>
</dbReference>
<dbReference type="SUPFAM" id="SSF47336">
    <property type="entry name" value="ACP-like"/>
    <property type="match status" value="5"/>
</dbReference>
<dbReference type="FunFam" id="3.40.50.12780:FF:000014">
    <property type="entry name" value="Nonribosomal peptide synthetase 1"/>
    <property type="match status" value="3"/>
</dbReference>
<dbReference type="Gene3D" id="3.30.559.10">
    <property type="entry name" value="Chloramphenicol acetyltransferase-like domain"/>
    <property type="match status" value="6"/>
</dbReference>
<dbReference type="Proteomes" id="UP000184383">
    <property type="component" value="Unassembled WGS sequence"/>
</dbReference>
<evidence type="ECO:0000313" key="8">
    <source>
        <dbReference type="EMBL" id="OJJ32580.1"/>
    </source>
</evidence>
<dbReference type="GO" id="GO:0016874">
    <property type="term" value="F:ligase activity"/>
    <property type="evidence" value="ECO:0007669"/>
    <property type="project" value="UniProtKB-KW"/>
</dbReference>
<dbReference type="InterPro" id="IPR023213">
    <property type="entry name" value="CAT-like_dom_sf"/>
</dbReference>
<dbReference type="FunFam" id="3.30.559.10:FF:000016">
    <property type="entry name" value="Nonribosomal peptide synthase Pes1"/>
    <property type="match status" value="1"/>
</dbReference>
<dbReference type="InterPro" id="IPR010071">
    <property type="entry name" value="AA_adenyl_dom"/>
</dbReference>
<keyword evidence="3" id="KW-0436">Ligase</keyword>
<dbReference type="Gene3D" id="2.30.38.10">
    <property type="entry name" value="Luciferase, Domain 3"/>
    <property type="match status" value="2"/>
</dbReference>
<dbReference type="OrthoDB" id="416786at2759"/>
<dbReference type="CDD" id="cd19534">
    <property type="entry name" value="E_NRPS"/>
    <property type="match status" value="1"/>
</dbReference>
<organism evidence="8 9">
    <name type="scientific">Aspergillus wentii DTO 134E9</name>
    <dbReference type="NCBI Taxonomy" id="1073089"/>
    <lineage>
        <taxon>Eukaryota</taxon>
        <taxon>Fungi</taxon>
        <taxon>Dikarya</taxon>
        <taxon>Ascomycota</taxon>
        <taxon>Pezizomycotina</taxon>
        <taxon>Eurotiomycetes</taxon>
        <taxon>Eurotiomycetidae</taxon>
        <taxon>Eurotiales</taxon>
        <taxon>Aspergillaceae</taxon>
        <taxon>Aspergillus</taxon>
        <taxon>Aspergillus subgen. Cremei</taxon>
    </lineage>
</organism>
<dbReference type="Gene3D" id="1.10.1200.10">
    <property type="entry name" value="ACP-like"/>
    <property type="match status" value="5"/>
</dbReference>
<dbReference type="EMBL" id="KV878215">
    <property type="protein sequence ID" value="OJJ32580.1"/>
    <property type="molecule type" value="Genomic_DNA"/>
</dbReference>
<protein>
    <recommendedName>
        <fullName evidence="7">Carrier domain-containing protein</fullName>
    </recommendedName>
</protein>
<dbReference type="InterPro" id="IPR001242">
    <property type="entry name" value="Condensation_dom"/>
</dbReference>
<feature type="domain" description="Carrier" evidence="7">
    <location>
        <begin position="2592"/>
        <end position="2668"/>
    </location>
</feature>
<dbReference type="GO" id="GO:0005737">
    <property type="term" value="C:cytoplasm"/>
    <property type="evidence" value="ECO:0007669"/>
    <property type="project" value="TreeGrafter"/>
</dbReference>
<dbReference type="FunFam" id="1.10.1200.10:FF:000005">
    <property type="entry name" value="Nonribosomal peptide synthetase 1"/>
    <property type="match status" value="3"/>
</dbReference>
<evidence type="ECO:0000256" key="2">
    <source>
        <dbReference type="ARBA" id="ARBA00022553"/>
    </source>
</evidence>
<keyword evidence="4" id="KW-0677">Repeat</keyword>
<dbReference type="Pfam" id="PF00501">
    <property type="entry name" value="AMP-binding"/>
    <property type="match status" value="4"/>
</dbReference>
<feature type="domain" description="Carrier" evidence="7">
    <location>
        <begin position="1518"/>
        <end position="1594"/>
    </location>
</feature>
<dbReference type="NCBIfam" id="TIGR01733">
    <property type="entry name" value="AA-adenyl-dom"/>
    <property type="match status" value="4"/>
</dbReference>
<dbReference type="SMART" id="SM00823">
    <property type="entry name" value="PKS_PP"/>
    <property type="match status" value="5"/>
</dbReference>
<dbReference type="SUPFAM" id="SSF56801">
    <property type="entry name" value="Acetyl-CoA synthetase-like"/>
    <property type="match status" value="5"/>
</dbReference>
<dbReference type="NCBIfam" id="NF003417">
    <property type="entry name" value="PRK04813.1"/>
    <property type="match status" value="5"/>
</dbReference>
<sequence length="5937" mass="653571">MATHSTGEQACLFPVLNGHSNEGHTMRHREIDLPRAALIEFCEHHAVQPLSLFQTAWALVLQVYTGSESPVFGCQFPIENGSGQSWTCRMAFPTGNPVLNMLKTACIPNAGVEHQSAETFNTAVVQKHTQTGSNVGHPARFTFSANIEQVQMVLEVDRDETTASLTFSSSLMSNEHAASVAATFAKAMGEIVKNPHSKPTDLDLCSQHDRDILSVWNNEIPDRLDSRVDEMIFHQGPQDPLHVAVSSWDGELTYGELDRLSSSLAGHLAQQGVHSEMFVPLCFEKTKWTVVAMLGVIKAGGAYVLLDPSYPFKRMESICQDVDATVLVASSQTIEKVQPLVENVVVVDAGSPIWSDNHEWSCQVNSQNALYAAFTSGSTGRPKGIVVEHGAFCTRALANGALLGLNKRSRVLQFASYAFDVSHRDILFTLIHNGTVCIPSETDRVNNLELFVNRHEVNWASITPSVAGLLDLKAVSTLKTLVLAGEAMSAAHLSTWADKVQLMNAYGPSECIAISCINPRLTIGSDRTNIGRGVGSAIWIVDPGDANRLAPIGAIGELVIETAAVSRGYMKDQEKTTASFPDHVQWRKDFQLSSQGRLYKTGDLGRFNVDGTISFLGRKDNQVKINGQRVELAEIEHHMLQSLARTLEDASTIQVVVDMVMPKESHRPTLVAFVYQTGNEHKSEAQRNTAIRQTTAHMTDQLAQLLPVYMIPSVCIPVERIPMTGTGKTDRRALRQLGASMTWDQMAALTASGPSYRAPATEREQQLQRIFMAVLKLEADRVGADHSFLRLGGDSIAAMRLVAAARQEGLRLTVADVLRHAQLSELAQLAQTASEAEESILLPFSLLKSGISTSNARRESAALCGIREDQVEDVLPCTPLQEGLLALTARKDSHYIRRFKFEIRPTVDVCQLMKSWEQTVAAVPLLRTRIVDLSVQGLVQVVVDEPVDWQSTHVSQTMGLGTPLTRYGIVTQQGKTYLALTIHHAMYDGWSMPLVLDTTQKIYRGQQHSLTPFAAFIKHIASIDEDAATEFWRRQFVGLESSEFPALSSSHQPQADRTLTHSIDVNWEGLDFTAATMARAALAILISRYTNCPDAVFGATVMGRQAAVPGVESMAGPTFTTLPVRVMVDEEQTVSGLLEQIHAQATDMIPYEQMGLQRIHRISEESNEACRFQALLLVQPAEEEASQGSELFLPEEEDQEGDARLEAFTSYALMFRCELSKQGMRLRMTFDPSVVHERQAMRMAHQFAHVLQQVCVSAAGNTPLRQIEMATQQDLSDIWTWNRAPPRQADGVWDGILPDRLDDPLSQLAGHIPWVIQEHAESGLAAVGCVGELWLETPLGGEGHLYKSTASFVENPQWLLRGGSDHSGRNGRLYKTGELAKYSSDGAVILLGPKDPESRINGRRVNLRDVEHHVRQAVVEVIRNSSIDVGAEIVTPQGSQSPMLVALLCNSTDLRLTPSIANAIDEQLSDRLPVKPHAYGILKDRTGQTDRNTIREQTNCFTLAHLTVVERSDQDRARPQTDAECQLRDLWASVLDIPAERIGIHDSFFRLGGDSITAMRLVGAARRHGVSLVVGDIFSYPQLKRLATVMKGTVTAGQEVPPFSLLNSPLNVAEKRAQTAALCGVEASLVQDAFPCTPLQAGLLALTTQSPGDYIARKIFQLRQTTEVDRLAMAWAEVVASTPILRTRVVDLGRQGVVQVEVNEPFAWKTESDLDRYIREDREQPMGLGTRLTRFGLVDSGRGQRWFILTVHHAMYDGWLMSLLLQAMDQAYRGGHRMTLTPFPAFIKAIDSVDDTSTTDYWKAQLDGLEAPIFPVVSSSSPRTNSYVTHRIDTLRVDSSDTTVTMAIRAAWSILSARYVNAGEAVFGTTVTGRQCSLPGIELVGGPTIATVPVRVVVDGDSTVGQLLHQVQAQAVGMIPFEQSGLQRIRRVSADADQACQFQTLLVVHPVDPDAPQETLFMPAQRTAGWGGVDPYALVLECKLLKQGARVQIHYDSRILDKEQVERLLQQFDCVLRQVCAGHQNTKVKHVGAVSKEDLDTLWKWNADVPQAPVLSMDELIAERIAKQRDAPAVDSWDGQFTYGQLDELSTRLAHRLRLLGVGPEVFVPLLFEKSKWTPVAMLGVMKAGGAFHLLEPSHPLERQRWICKDIDARLIISSPAQAERATHLVQTVVTVGDGQDFGCDGATMTVATTAKNTLYVIFTSGSTGAPKGVLVQHAGFAATALAYNERLGLNSDSRVLQFASHAFDMCLSGILFTLLGGGCLCIPSENQRTDDLAGAICGFNANWADLTPSVLRTLSPRDVPTLKTIMYGGEAASKADLLPWFGRVRLINAYGPAECSVIATVQAQVTAESDASNIGSSVAGVCWVVDPTDSNRLAPVGAMGELLLEGPLVGGGYLNNGEKTQEAFLNDPSWLVQGHADQPGRHGRLYKTGDLVRYAPDGTLQYLGRKDTQVKLRGQRIELGEVEHHVEQALTDMCQHELPTKNVAIEAVAEIIRPRETGRATLVAFVSLRNRNLPVAEVVALLDKMTPDLEMTLAERLPAYMAPSAFIPLERIPLGMTGKTDRRQLREIGSVQHGKSAGSSQRRDRIAPSSETESILLQVWAEVLNLPGESISVDSGWIRLGGDSITAMQLVSRCRARNIRLTTGDVLRAQTIQKLARYCTSVQPDAPALDTTTAEEEPWGLTPVQHMFFAGHPDGLNHFNQSFLLRVKTPFPGDMIQKAIQTVAQRHPMLRARFQADDGGWEQYVARYTPETIGFEEHCVDRTTVAGLALSRQEQLDIQRGPVFAADVFHLPSGEQILLVTAHHLVVDLVSWRVIWHDIEQCLLGHRDAAMRPTTSFQAWARMQSRMAQSLVPSQVLPCEIDTRGYGYWGVDSAHNTDAGCERHVIRLNEDITTQLLGRSNERLGTEPTEIFLAMLVSSFQRVFTDRRAPPIFLEGHGREALDDIEVDLSETVGWFTTVCPVQIPGGHQQPIVDMVKRAKDARRSIPGKGLPYTASRYLTAAGKRAFQEHDQVEVLFNYSGIYQQLENDDALLTREDDPVMTSNFRQSSPTTRRVGLVELNLGIRYGRLTISYGLHHRMKHQDRLQEWMRLFAESLTQAAHELTMGPKRFTLSDFPLLSLSYKGLDNLHTAIQSAGVALDAVQDIYPCTPMQEGILFSIEKGTASYMHDRIWRCEMPDGTTPVSPQRLEAAWRRVVERHSIFSTIFVPLFEEGIFAQVVVAKAPTRITQIKCDSMDPAQALKALVKPEFASGEPQHHFTICQSPNGRVACRLDMNHALNDAESASIVTGDLAKAYQGLTLSAAPPFRDLMQYLARTPAAERMEYWRNALDGVPSCLFPVQSIAPDSIEAEHGFIPLAETVTSRIHAFCVNRGITRSVFIQIVWAMVLSSYTGVSDVCFGYLSSGRDVPINNIENMAGPLANMLISRVDVQESLGEVIQRTAAQSVDHLAYQHVSLAHLQHELKLGHLPLFNTSVTLRERGRNTKSENQLTFHNVAGDDPHEFAVGVSALLNGSTTEVGLGYHKGLISRSTAQEISSVLQMAIAYILQGEPLGNGALEQFHQVDSLHGRFFRHVAGVSEQSATNFWQEYCAGLDTRHFPSLPSPSYCPHATATHHYQIKDFRWSHASVTTSTAIRVAWAMLLSRYVDTSDVILGVDVGKHAMGWGTVPMRVALDWEATVSQVLEGVESHSGAMEPFEQVALHRIQQMSDEARQACQFQTVLVESTGEQDTQMPKHLDGFGMVIEFFSHNDGLHLQVNFDLNMIQEAHVHRIVRQFDHIVQQLGAERNRMAKIKDIPLASEQDMRNIWAWNHSVPQSVEGCMHDQIAAMAREQPDGLAICAWDGELTYRELDTLSTRLASHLMQYLDGNTTVPLCFEKSVWTAIAMIAVMKAGGASLALDTTQPEGRLGTLVEQIHPRSILSSATNAHMAGRIAKVPVIVVDRAQLDALKASGPLPVVQPSANLYIIFTSGSTGKPKGTLISHANFASAALHQRDMLQFGPGSRIFDVGSYAFDVAWGNVLHTLSSGGCLCIPEPAAAKDDILGSLREYRATHAELTPTLARTLVPDDLPDLKCFISSGEALDDLVLQRWSKVTRILNAYGPAECSAISTIAELTSGVPKDNIGRALGLNSWIVSPQNDSELAPVHAVGELWLEGPLVGQGYLNQPQKTVEVFVDSPPWLMDGGRHGRLYKTGDLVKYHTDGSLIFIGRKDTQVKIRGQRVELAEVEHYVRQALSSHGHCAVANNETIHIVAEAIKPRNGSHPVLVAFISLESHDQSKKTVREITAGLDEKLARFLPAYMIPTAYIPIEQLPLTASGKTDRLKLHQYASALTRDDLALLAGGEQERRAPRTKEERVLQRISSAILGVTLDIVGLEDSFFQLGGDSIAAIKLVAMARLEGWHLTVANIFSHPKLSDLALTMRILEADGHRPPPPFCLLPDGAADHVWHTLSLLGIDDSAVEDVYPCTALQEGLIAMTVKNPDCYVYQTAFDLPINMNVDRFRAAWDATMAANAILRTRLIHTESGMFQAVVRGSVEWHTATNLDDYLADDARKPMELGLPLLRLALVRQANLPLSFVLTIHHALYDGCSLPLILQQVQESYMGHALELHPFSPFVAYLSQVDKSTERDFWVSRFANLRAPTFPALPSATYTPGARMSFTHSITLPPKPSRDFTLPTLIRLAWAIVIAHHTDSDDVVFGETLTGRNAALANIDRLTGPTITTIPIRVELQSGQSLAEALDGVQKDVAAAIPYEQAGLQNIRQMSSETAAACEFQSHLGIQPLGEDSEESTLFGQHQSRNSSDQFASYAFVLVCSLSSNNQTISVECNFDSSVLDEDEAKRHIRQFETILCQVCNDSQQRISDLQAVSPVDIVQLAKWNSHLPVALHETIHELILRGSVSQPDRTAISSWDGTVTYRELEVLSRKLALHLIGTGVGSGMIVPLCFNRSKWSVISVVAVLRTGAACLLIDPTHPLDRVQDFVQQSRAVVALVDPSQTALMQGMVPNVVTVSSTLMDTLDVQGTPLPTIPASSTAFIVFTSGSTGKPKGIVLEHVHITTSIRDHAAGMRVHRDSRCLHFASYAFDVSIYEICTTLVSGGCVCVISEHDRMNNVTAFIRSHNVTWAALTNSTTNIIQPEDVPSLQTLVVGGETITQDVVHKWAPRLGLVIGYGPAETPMCGVGHIPVHGWKSGTFGDIVGGVGWIVTPSDASKLAAIGAVGELLIEGPILAQGYLNNPEKTASSFVNDLPWMNHFRPAGKGRLYKTGDLVQYNPDGTFRFIGRKDTQVKLRGQRIELGEVEFRIRQCLPEVYNVVAEVIIPSGRNANSVLVAFVHLTMTSDDSNDLFLTPTEELRAIFFAAQTQLRGMIPGYMVPGLFIPLGHIPRTTSGKIDRRQLRDRASSLPRTEFDLFMATWSQKEKPSTELEERLQAILVSVTDLSIDEIGVKDNIFHLGADSITAMKMVTAARKQGISISVADVFSHPTIYDLAGFYNTQNPQHQPVSSVVPGAVFGFTTQRSFIESIDCTDLPFNTQDIYDALPASQGQEDRLIRGSYYFMLDFDRPIDCDRLEKACRGLLQRHTIFRTVFIPYQGMIAQIVLRSSNVPIEIVKSDDCLVPFTESLCQKDSFGAPMLGELITRMTLVQGSDDRTTLILRISHAQYDGMSVSVMWRDLVDLYEGRQLPDPIEYSAHVQKWLSAGTSEAYGFWRNLLGASSMTHIKDKDLAEKDASISSPVYVESKIPLPNPPHGITMATLIKAAWSVVLTQLTGDRDVVFGQTNSGRSSSNFDAENLVGLCINAIPVRVKYNPHWTLLDLLRYVQNQHSDSLPFESVELRDIVSQSTPWPQGTGFGSVVTHQNINVDKPFSVGGAQPSMRMFHQDKPSSHVSISTYPRGQELLIELGTSNQTLSKSHAQTVAQRLGGMIISIACYPHRHISEHI</sequence>
<reference evidence="9" key="1">
    <citation type="journal article" date="2017" name="Genome Biol.">
        <title>Comparative genomics reveals high biological diversity and specific adaptations in the industrially and medically important fungal genus Aspergillus.</title>
        <authorList>
            <person name="de Vries R.P."/>
            <person name="Riley R."/>
            <person name="Wiebenga A."/>
            <person name="Aguilar-Osorio G."/>
            <person name="Amillis S."/>
            <person name="Uchima C.A."/>
            <person name="Anderluh G."/>
            <person name="Asadollahi M."/>
            <person name="Askin M."/>
            <person name="Barry K."/>
            <person name="Battaglia E."/>
            <person name="Bayram O."/>
            <person name="Benocci T."/>
            <person name="Braus-Stromeyer S.A."/>
            <person name="Caldana C."/>
            <person name="Canovas D."/>
            <person name="Cerqueira G.C."/>
            <person name="Chen F."/>
            <person name="Chen W."/>
            <person name="Choi C."/>
            <person name="Clum A."/>
            <person name="Dos Santos R.A."/>
            <person name="Damasio A.R."/>
            <person name="Diallinas G."/>
            <person name="Emri T."/>
            <person name="Fekete E."/>
            <person name="Flipphi M."/>
            <person name="Freyberg S."/>
            <person name="Gallo A."/>
            <person name="Gournas C."/>
            <person name="Habgood R."/>
            <person name="Hainaut M."/>
            <person name="Harispe M.L."/>
            <person name="Henrissat B."/>
            <person name="Hilden K.S."/>
            <person name="Hope R."/>
            <person name="Hossain A."/>
            <person name="Karabika E."/>
            <person name="Karaffa L."/>
            <person name="Karanyi Z."/>
            <person name="Krasevec N."/>
            <person name="Kuo A."/>
            <person name="Kusch H."/>
            <person name="LaButti K."/>
            <person name="Lagendijk E.L."/>
            <person name="Lapidus A."/>
            <person name="Levasseur A."/>
            <person name="Lindquist E."/>
            <person name="Lipzen A."/>
            <person name="Logrieco A.F."/>
            <person name="MacCabe A."/>
            <person name="Maekelae M.R."/>
            <person name="Malavazi I."/>
            <person name="Melin P."/>
            <person name="Meyer V."/>
            <person name="Mielnichuk N."/>
            <person name="Miskei M."/>
            <person name="Molnar A.P."/>
            <person name="Mule G."/>
            <person name="Ngan C.Y."/>
            <person name="Orejas M."/>
            <person name="Orosz E."/>
            <person name="Ouedraogo J.P."/>
            <person name="Overkamp K.M."/>
            <person name="Park H.-S."/>
            <person name="Perrone G."/>
            <person name="Piumi F."/>
            <person name="Punt P.J."/>
            <person name="Ram A.F."/>
            <person name="Ramon A."/>
            <person name="Rauscher S."/>
            <person name="Record E."/>
            <person name="Riano-Pachon D.M."/>
            <person name="Robert V."/>
            <person name="Roehrig J."/>
            <person name="Ruller R."/>
            <person name="Salamov A."/>
            <person name="Salih N.S."/>
            <person name="Samson R.A."/>
            <person name="Sandor E."/>
            <person name="Sanguinetti M."/>
            <person name="Schuetze T."/>
            <person name="Sepcic K."/>
            <person name="Shelest E."/>
            <person name="Sherlock G."/>
            <person name="Sophianopoulou V."/>
            <person name="Squina F.M."/>
            <person name="Sun H."/>
            <person name="Susca A."/>
            <person name="Todd R.B."/>
            <person name="Tsang A."/>
            <person name="Unkles S.E."/>
            <person name="van de Wiele N."/>
            <person name="van Rossen-Uffink D."/>
            <person name="Oliveira J.V."/>
            <person name="Vesth T.C."/>
            <person name="Visser J."/>
            <person name="Yu J.-H."/>
            <person name="Zhou M."/>
            <person name="Andersen M.R."/>
            <person name="Archer D.B."/>
            <person name="Baker S.E."/>
            <person name="Benoit I."/>
            <person name="Brakhage A.A."/>
            <person name="Braus G.H."/>
            <person name="Fischer R."/>
            <person name="Frisvad J.C."/>
            <person name="Goldman G.H."/>
            <person name="Houbraken J."/>
            <person name="Oakley B."/>
            <person name="Pocsi I."/>
            <person name="Scazzocchio C."/>
            <person name="Seiboth B."/>
            <person name="vanKuyk P.A."/>
            <person name="Wortman J."/>
            <person name="Dyer P.S."/>
            <person name="Grigoriev I.V."/>
        </authorList>
    </citation>
    <scope>NUCLEOTIDE SEQUENCE [LARGE SCALE GENOMIC DNA]</scope>
    <source>
        <strain evidence="9">DTO 134E9</strain>
    </source>
</reference>
<proteinExistence type="inferred from homology"/>
<dbReference type="FunFam" id="3.30.559.30:FF:000002">
    <property type="entry name" value="Nonribosomal peptide synthase Pes1"/>
    <property type="match status" value="1"/>
</dbReference>
<dbReference type="Gene3D" id="3.30.300.30">
    <property type="match status" value="4"/>
</dbReference>
<dbReference type="InterPro" id="IPR009081">
    <property type="entry name" value="PP-bd_ACP"/>
</dbReference>
<dbReference type="InterPro" id="IPR020845">
    <property type="entry name" value="AMP-binding_CS"/>
</dbReference>
<dbReference type="PANTHER" id="PTHR45527">
    <property type="entry name" value="NONRIBOSOMAL PEPTIDE SYNTHETASE"/>
    <property type="match status" value="1"/>
</dbReference>
<dbReference type="InterPro" id="IPR020806">
    <property type="entry name" value="PKS_PP-bd"/>
</dbReference>